<evidence type="ECO:0000313" key="1">
    <source>
        <dbReference type="EMBL" id="KOB79197.1"/>
    </source>
</evidence>
<evidence type="ECO:0000313" key="2">
    <source>
        <dbReference type="Proteomes" id="UP000037510"/>
    </source>
</evidence>
<dbReference type="InterPro" id="IPR009003">
    <property type="entry name" value="Peptidase_S1_PA"/>
</dbReference>
<organism evidence="1 2">
    <name type="scientific">Operophtera brumata</name>
    <name type="common">Winter moth</name>
    <name type="synonym">Phalaena brumata</name>
    <dbReference type="NCBI Taxonomy" id="104452"/>
    <lineage>
        <taxon>Eukaryota</taxon>
        <taxon>Metazoa</taxon>
        <taxon>Ecdysozoa</taxon>
        <taxon>Arthropoda</taxon>
        <taxon>Hexapoda</taxon>
        <taxon>Insecta</taxon>
        <taxon>Pterygota</taxon>
        <taxon>Neoptera</taxon>
        <taxon>Endopterygota</taxon>
        <taxon>Lepidoptera</taxon>
        <taxon>Glossata</taxon>
        <taxon>Ditrysia</taxon>
        <taxon>Geometroidea</taxon>
        <taxon>Geometridae</taxon>
        <taxon>Larentiinae</taxon>
        <taxon>Operophtera</taxon>
    </lineage>
</organism>
<feature type="non-terminal residue" evidence="1">
    <location>
        <position position="146"/>
    </location>
</feature>
<keyword evidence="2" id="KW-1185">Reference proteome</keyword>
<dbReference type="Proteomes" id="UP000037510">
    <property type="component" value="Unassembled WGS sequence"/>
</dbReference>
<dbReference type="InterPro" id="IPR043504">
    <property type="entry name" value="Peptidase_S1_PA_chymotrypsin"/>
</dbReference>
<accession>A0A0L7LUR1</accession>
<comment type="caution">
    <text evidence="1">The sequence shown here is derived from an EMBL/GenBank/DDBJ whole genome shotgun (WGS) entry which is preliminary data.</text>
</comment>
<dbReference type="AlphaFoldDB" id="A0A0L7LUR1"/>
<protein>
    <submittedName>
        <fullName evidence="1">Hemolymph protein 14</fullName>
    </submittedName>
</protein>
<feature type="non-terminal residue" evidence="1">
    <location>
        <position position="1"/>
    </location>
</feature>
<dbReference type="EMBL" id="JTDY01000046">
    <property type="protein sequence ID" value="KOB79197.1"/>
    <property type="molecule type" value="Genomic_DNA"/>
</dbReference>
<dbReference type="Gene3D" id="2.40.10.10">
    <property type="entry name" value="Trypsin-like serine proteases"/>
    <property type="match status" value="1"/>
</dbReference>
<gene>
    <name evidence="1" type="ORF">OBRU01_00908</name>
</gene>
<dbReference type="SUPFAM" id="SSF50494">
    <property type="entry name" value="Trypsin-like serine proteases"/>
    <property type="match status" value="1"/>
</dbReference>
<name>A0A0L7LUR1_OPEBR</name>
<reference evidence="1 2" key="1">
    <citation type="journal article" date="2015" name="Genome Biol. Evol.">
        <title>The genome of winter moth (Operophtera brumata) provides a genomic perspective on sexual dimorphism and phenology.</title>
        <authorList>
            <person name="Derks M.F."/>
            <person name="Smit S."/>
            <person name="Salis L."/>
            <person name="Schijlen E."/>
            <person name="Bossers A."/>
            <person name="Mateman C."/>
            <person name="Pijl A.S."/>
            <person name="de Ridder D."/>
            <person name="Groenen M.A."/>
            <person name="Visser M.E."/>
            <person name="Megens H.J."/>
        </authorList>
    </citation>
    <scope>NUCLEOTIDE SEQUENCE [LARGE SCALE GENOMIC DNA]</scope>
    <source>
        <strain evidence="1">WM2013NL</strain>
        <tissue evidence="1">Head and thorax</tissue>
    </source>
</reference>
<sequence>MRCIDGYWDYIARCTPAAHCFWTDLEKQLPASKFAVAVGKLYRPWKNTKDDAQKSQVAGWGLTTADGKPSPVLRVVDLPYVEVGICINNGGGIAFSESITGVERYYLRGVASSAPASKKACNTGTYTSFTSITKHEKFIKQFWIES</sequence>
<proteinExistence type="predicted"/>